<evidence type="ECO:0000256" key="8">
    <source>
        <dbReference type="ARBA" id="ARBA00046432"/>
    </source>
</evidence>
<evidence type="ECO:0000256" key="5">
    <source>
        <dbReference type="ARBA" id="ARBA00022917"/>
    </source>
</evidence>
<evidence type="ECO:0000313" key="11">
    <source>
        <dbReference type="EMBL" id="ROT63603.1"/>
    </source>
</evidence>
<evidence type="ECO:0000256" key="2">
    <source>
        <dbReference type="ARBA" id="ARBA00007251"/>
    </source>
</evidence>
<feature type="compositionally biased region" description="Low complexity" evidence="10">
    <location>
        <begin position="171"/>
        <end position="182"/>
    </location>
</feature>
<dbReference type="STRING" id="6689.A0A3R7PYM2"/>
<proteinExistence type="inferred from homology"/>
<keyword evidence="12" id="KW-1185">Reference proteome</keyword>
<dbReference type="EMBL" id="QCYY01003414">
    <property type="protein sequence ID" value="ROT63603.1"/>
    <property type="molecule type" value="Genomic_DNA"/>
</dbReference>
<feature type="compositionally biased region" description="Basic and acidic residues" evidence="10">
    <location>
        <begin position="369"/>
        <end position="401"/>
    </location>
</feature>
<feature type="compositionally biased region" description="Polar residues" evidence="10">
    <location>
        <begin position="411"/>
        <end position="423"/>
    </location>
</feature>
<dbReference type="InterPro" id="IPR042529">
    <property type="entry name" value="IF_2B-like_C"/>
</dbReference>
<keyword evidence="5" id="KW-0648">Protein biosynthesis</keyword>
<dbReference type="Gene3D" id="3.40.50.10470">
    <property type="entry name" value="Translation initiation factor eif-2b, domain 2"/>
    <property type="match status" value="1"/>
</dbReference>
<reference evidence="11 12" key="2">
    <citation type="submission" date="2019-01" db="EMBL/GenBank/DDBJ databases">
        <title>The decoding of complex shrimp genome reveals the adaptation for benthos swimmer, frequently molting mechanism and breeding impact on genome.</title>
        <authorList>
            <person name="Sun Y."/>
            <person name="Gao Y."/>
            <person name="Yu Y."/>
        </authorList>
    </citation>
    <scope>NUCLEOTIDE SEQUENCE [LARGE SCALE GENOMIC DNA]</scope>
    <source>
        <tissue evidence="11">Muscle</tissue>
    </source>
</reference>
<evidence type="ECO:0000256" key="7">
    <source>
        <dbReference type="ARBA" id="ARBA00044356"/>
    </source>
</evidence>
<feature type="compositionally biased region" description="Basic and acidic residues" evidence="10">
    <location>
        <begin position="308"/>
        <end position="344"/>
    </location>
</feature>
<evidence type="ECO:0000256" key="4">
    <source>
        <dbReference type="ARBA" id="ARBA00022540"/>
    </source>
</evidence>
<dbReference type="GO" id="GO:0003743">
    <property type="term" value="F:translation initiation factor activity"/>
    <property type="evidence" value="ECO:0007669"/>
    <property type="project" value="UniProtKB-KW"/>
</dbReference>
<feature type="region of interest" description="Disordered" evidence="10">
    <location>
        <begin position="235"/>
        <end position="423"/>
    </location>
</feature>
<keyword evidence="3" id="KW-0963">Cytoplasm</keyword>
<evidence type="ECO:0000313" key="12">
    <source>
        <dbReference type="Proteomes" id="UP000283509"/>
    </source>
</evidence>
<comment type="subcellular location">
    <subcellularLocation>
        <location evidence="1">Cytoplasm</location>
        <location evidence="1">Cytosol</location>
    </subcellularLocation>
</comment>
<evidence type="ECO:0000256" key="9">
    <source>
        <dbReference type="RuleBase" id="RU003814"/>
    </source>
</evidence>
<feature type="compositionally biased region" description="Polar residues" evidence="10">
    <location>
        <begin position="196"/>
        <end position="210"/>
    </location>
</feature>
<sequence length="798" mass="86542">MGYDTYVLPNSRTGSAHRRHGSACKYQAHMRAPGIPVNEGNPRHKRTGKAAKNRSSQTENQPDSELQCSPDGPPVERPVSAACLLKTSAEKCPDRPLKVANSQQGSPVTGGKGKESPKNSAPQRKGLNPEGKPAKRTQSKGSRPGTPGRAKGQPSSSPTINAQVPQSSPLAASVVADATASTKQVLEKSAERTEPRQANFSTTCPSSSENKQGKMSDQKLASLCQLLENIVLQHGGKEMSSGGTKPVSVPQQNQNTATKVSPVAKPASETSSSKGKGTEEHPGAEKSREEIEMERKARKEAKKAGKKKGGDQSKAKEGEGVEDGSGKSKADLKRERREKQEAQRQAKALAKAQQEAEKQKKSQPQSQKIIREEAKKAPQTKKFADGRRFRDKKSVEKDSSRRIPLLGHLTPYTSHPPSLPVNSDSIHPAIRTLGQKMKDRVVDGSTARVIATLAALKRFINDYRTPESCDLSRDLAEKIVPNVAHLHACRPLAIAMDNAVRFLKHKINSIEPNVPEAQAKDLLRTAIDEYVCDNINLASSTIATHGAQLLKDGDVILTFGYSALVCDMVEAARNGSSCMNVSVVVADSPFPPTGSDMVKQLAAMGVPTYYRLITDVTHIMHKVTKVVVEAESVMMNGAVQGMCGTAGLALAAATHDTPFIVLCHTYKFSNNDLTDSLVVNELGDANGIVNCPSREYCDLLTDWKDTENLNVVRLVYDVTPAALVTVLVTEQSVLPTSAVPVIIRRVFLPGTREHESAAWPPQVTGVWSDLGRRLTWHTTRHRPRRHWPSSTERSPIVM</sequence>
<feature type="compositionally biased region" description="Basic and acidic residues" evidence="10">
    <location>
        <begin position="185"/>
        <end position="195"/>
    </location>
</feature>
<dbReference type="AlphaFoldDB" id="A0A3R7PYM2"/>
<accession>A0A3R7PYM2</accession>
<dbReference type="InterPro" id="IPR037171">
    <property type="entry name" value="NagB/RpiA_transferase-like"/>
</dbReference>
<organism evidence="11 12">
    <name type="scientific">Penaeus vannamei</name>
    <name type="common">Whiteleg shrimp</name>
    <name type="synonym">Litopenaeus vannamei</name>
    <dbReference type="NCBI Taxonomy" id="6689"/>
    <lineage>
        <taxon>Eukaryota</taxon>
        <taxon>Metazoa</taxon>
        <taxon>Ecdysozoa</taxon>
        <taxon>Arthropoda</taxon>
        <taxon>Crustacea</taxon>
        <taxon>Multicrustacea</taxon>
        <taxon>Malacostraca</taxon>
        <taxon>Eumalacostraca</taxon>
        <taxon>Eucarida</taxon>
        <taxon>Decapoda</taxon>
        <taxon>Dendrobranchiata</taxon>
        <taxon>Penaeoidea</taxon>
        <taxon>Penaeidae</taxon>
        <taxon>Penaeus</taxon>
    </lineage>
</organism>
<dbReference type="SUPFAM" id="SSF100950">
    <property type="entry name" value="NagB/RpiA/CoA transferase-like"/>
    <property type="match status" value="1"/>
</dbReference>
<name>A0A3R7PYM2_PENVA</name>
<feature type="region of interest" description="Disordered" evidence="10">
    <location>
        <begin position="1"/>
        <end position="218"/>
    </location>
</feature>
<evidence type="ECO:0000256" key="10">
    <source>
        <dbReference type="SAM" id="MobiDB-lite"/>
    </source>
</evidence>
<feature type="compositionally biased region" description="Basic and acidic residues" evidence="10">
    <location>
        <begin position="88"/>
        <end position="97"/>
    </location>
</feature>
<evidence type="ECO:0000256" key="6">
    <source>
        <dbReference type="ARBA" id="ARBA00044147"/>
    </source>
</evidence>
<protein>
    <recommendedName>
        <fullName evidence="6">Translation initiation factor eIF2B subunit delta</fullName>
    </recommendedName>
    <alternativeName>
        <fullName evidence="7">eIF2B GDP-GTP exchange factor subunit delta</fullName>
    </alternativeName>
</protein>
<feature type="compositionally biased region" description="Basic residues" evidence="10">
    <location>
        <begin position="43"/>
        <end position="52"/>
    </location>
</feature>
<gene>
    <name evidence="11" type="ORF">C7M84_018505</name>
</gene>
<dbReference type="GO" id="GO:0005829">
    <property type="term" value="C:cytosol"/>
    <property type="evidence" value="ECO:0007669"/>
    <property type="project" value="UniProtKB-SubCell"/>
</dbReference>
<feature type="compositionally biased region" description="Polar residues" evidence="10">
    <location>
        <begin position="153"/>
        <end position="170"/>
    </location>
</feature>
<keyword evidence="4 11" id="KW-0396">Initiation factor</keyword>
<evidence type="ECO:0000256" key="1">
    <source>
        <dbReference type="ARBA" id="ARBA00004514"/>
    </source>
</evidence>
<dbReference type="PANTHER" id="PTHR10233">
    <property type="entry name" value="TRANSLATION INITIATION FACTOR EIF-2B"/>
    <property type="match status" value="1"/>
</dbReference>
<feature type="compositionally biased region" description="Basic residues" evidence="10">
    <location>
        <begin position="298"/>
        <end position="307"/>
    </location>
</feature>
<comment type="subunit">
    <text evidence="8">Component of the translation initiation factor 2B (eIF2B) complex which is a heterodecamer of two sets of five different subunits: alpha, beta, gamma, delta and epsilon. Subunits alpha, beta and delta comprise a regulatory subcomplex and subunits epsilon and gamma comprise a catalytic subcomplex. Within the complex, the hexameric regulatory complex resides at the center, with the two heterodimeric catalytic subcomplexes bound on opposite sides.</text>
</comment>
<dbReference type="OrthoDB" id="10254737at2759"/>
<comment type="similarity">
    <text evidence="2 9">Belongs to the eIF-2B alpha/beta/delta subunits family.</text>
</comment>
<feature type="compositionally biased region" description="Polar residues" evidence="10">
    <location>
        <begin position="249"/>
        <end position="259"/>
    </location>
</feature>
<dbReference type="Pfam" id="PF01008">
    <property type="entry name" value="IF-2B"/>
    <property type="match status" value="1"/>
</dbReference>
<evidence type="ECO:0000256" key="3">
    <source>
        <dbReference type="ARBA" id="ARBA00022490"/>
    </source>
</evidence>
<comment type="caution">
    <text evidence="11">The sequence shown here is derived from an EMBL/GenBank/DDBJ whole genome shotgun (WGS) entry which is preliminary data.</text>
</comment>
<feature type="compositionally biased region" description="Polar residues" evidence="10">
    <location>
        <begin position="53"/>
        <end position="67"/>
    </location>
</feature>
<reference evidence="11 12" key="1">
    <citation type="submission" date="2018-04" db="EMBL/GenBank/DDBJ databases">
        <authorList>
            <person name="Zhang X."/>
            <person name="Yuan J."/>
            <person name="Li F."/>
            <person name="Xiang J."/>
        </authorList>
    </citation>
    <scope>NUCLEOTIDE SEQUENCE [LARGE SCALE GENOMIC DNA]</scope>
    <source>
        <tissue evidence="11">Muscle</tissue>
    </source>
</reference>
<feature type="compositionally biased region" description="Basic and acidic residues" evidence="10">
    <location>
        <begin position="276"/>
        <end position="297"/>
    </location>
</feature>
<dbReference type="PANTHER" id="PTHR10233:SF14">
    <property type="entry name" value="TRANSLATION INITIATION FACTOR EIF-2B SUBUNIT DELTA"/>
    <property type="match status" value="1"/>
</dbReference>
<dbReference type="InterPro" id="IPR000649">
    <property type="entry name" value="IF-2B-related"/>
</dbReference>
<dbReference type="Proteomes" id="UP000283509">
    <property type="component" value="Unassembled WGS sequence"/>
</dbReference>